<dbReference type="InterPro" id="IPR000477">
    <property type="entry name" value="RT_dom"/>
</dbReference>
<comment type="caution">
    <text evidence="2">The sequence shown here is derived from an EMBL/GenBank/DDBJ whole genome shotgun (WGS) entry which is preliminary data.</text>
</comment>
<protein>
    <submittedName>
        <fullName evidence="2">Mitochondrial protein</fullName>
    </submittedName>
</protein>
<evidence type="ECO:0000313" key="2">
    <source>
        <dbReference type="EMBL" id="KAL0385615.1"/>
    </source>
</evidence>
<dbReference type="SUPFAM" id="SSF56672">
    <property type="entry name" value="DNA/RNA polymerases"/>
    <property type="match status" value="1"/>
</dbReference>
<sequence length="323" mass="36789">MGEHNTFVDDREGLQRLISRYFAEIFGSCYPSAEDVERGTEFVSAIVDEGMNRELLQLYTAEEVQKAIFQMAPLKSPGPDDQIISQNQSAFVPGRLMTDNVLIAFEINHFLRTKYGGKNSHAAIKLDISKAYDKVEWRFLERMLGRLGFDSRFVSLIMDCVRTVTYSFLLNGCEFGSLTPTRGLRQGDPLSPYLFLLCTKAFSSLLNHTEAERNIEGVRICRRAPSISHLLFADDTEIYCRANHHSISHIKRILETYAKASGQVINYDKSHMVLSKNTVQPLRDTLPHILGLQLEEHNEKYLGLPSMIGRSKRGVFSYIRDRV</sequence>
<dbReference type="InterPro" id="IPR052343">
    <property type="entry name" value="Retrotransposon-Effector_Assoc"/>
</dbReference>
<dbReference type="CDD" id="cd01650">
    <property type="entry name" value="RT_nLTR_like"/>
    <property type="match status" value="1"/>
</dbReference>
<feature type="domain" description="Reverse transcriptase" evidence="1">
    <location>
        <begin position="1"/>
        <end position="294"/>
    </location>
</feature>
<accession>A0AAW2RZE6</accession>
<dbReference type="AlphaFoldDB" id="A0AAW2RZE6"/>
<dbReference type="InterPro" id="IPR043502">
    <property type="entry name" value="DNA/RNA_pol_sf"/>
</dbReference>
<dbReference type="PANTHER" id="PTHR46890">
    <property type="entry name" value="NON-LTR RETROLELEMENT REVERSE TRANSCRIPTASE-LIKE PROTEIN-RELATED"/>
    <property type="match status" value="1"/>
</dbReference>
<reference evidence="2" key="2">
    <citation type="journal article" date="2024" name="Plant">
        <title>Genomic evolution and insights into agronomic trait innovations of Sesamum species.</title>
        <authorList>
            <person name="Miao H."/>
            <person name="Wang L."/>
            <person name="Qu L."/>
            <person name="Liu H."/>
            <person name="Sun Y."/>
            <person name="Le M."/>
            <person name="Wang Q."/>
            <person name="Wei S."/>
            <person name="Zheng Y."/>
            <person name="Lin W."/>
            <person name="Duan Y."/>
            <person name="Cao H."/>
            <person name="Xiong S."/>
            <person name="Wang X."/>
            <person name="Wei L."/>
            <person name="Li C."/>
            <person name="Ma Q."/>
            <person name="Ju M."/>
            <person name="Zhao R."/>
            <person name="Li G."/>
            <person name="Mu C."/>
            <person name="Tian Q."/>
            <person name="Mei H."/>
            <person name="Zhang T."/>
            <person name="Gao T."/>
            <person name="Zhang H."/>
        </authorList>
    </citation>
    <scope>NUCLEOTIDE SEQUENCE</scope>
    <source>
        <strain evidence="2">G02</strain>
    </source>
</reference>
<reference evidence="2" key="1">
    <citation type="submission" date="2020-06" db="EMBL/GenBank/DDBJ databases">
        <authorList>
            <person name="Li T."/>
            <person name="Hu X."/>
            <person name="Zhang T."/>
            <person name="Song X."/>
            <person name="Zhang H."/>
            <person name="Dai N."/>
            <person name="Sheng W."/>
            <person name="Hou X."/>
            <person name="Wei L."/>
        </authorList>
    </citation>
    <scope>NUCLEOTIDE SEQUENCE</scope>
    <source>
        <strain evidence="2">G02</strain>
        <tissue evidence="2">Leaf</tissue>
    </source>
</reference>
<evidence type="ECO:0000259" key="1">
    <source>
        <dbReference type="PROSITE" id="PS50878"/>
    </source>
</evidence>
<dbReference type="Pfam" id="PF00078">
    <property type="entry name" value="RVT_1"/>
    <property type="match status" value="1"/>
</dbReference>
<name>A0AAW2RZE6_SESRA</name>
<dbReference type="EMBL" id="JACGWJ010000012">
    <property type="protein sequence ID" value="KAL0385615.1"/>
    <property type="molecule type" value="Genomic_DNA"/>
</dbReference>
<organism evidence="2">
    <name type="scientific">Sesamum radiatum</name>
    <name type="common">Black benniseed</name>
    <dbReference type="NCBI Taxonomy" id="300843"/>
    <lineage>
        <taxon>Eukaryota</taxon>
        <taxon>Viridiplantae</taxon>
        <taxon>Streptophyta</taxon>
        <taxon>Embryophyta</taxon>
        <taxon>Tracheophyta</taxon>
        <taxon>Spermatophyta</taxon>
        <taxon>Magnoliopsida</taxon>
        <taxon>eudicotyledons</taxon>
        <taxon>Gunneridae</taxon>
        <taxon>Pentapetalae</taxon>
        <taxon>asterids</taxon>
        <taxon>lamiids</taxon>
        <taxon>Lamiales</taxon>
        <taxon>Pedaliaceae</taxon>
        <taxon>Sesamum</taxon>
    </lineage>
</organism>
<gene>
    <name evidence="2" type="ORF">Sradi_2955800</name>
</gene>
<dbReference type="PANTHER" id="PTHR46890:SF48">
    <property type="entry name" value="RNA-DIRECTED DNA POLYMERASE"/>
    <property type="match status" value="1"/>
</dbReference>
<proteinExistence type="predicted"/>
<dbReference type="PROSITE" id="PS50878">
    <property type="entry name" value="RT_POL"/>
    <property type="match status" value="1"/>
</dbReference>